<evidence type="ECO:0000259" key="2">
    <source>
        <dbReference type="Pfam" id="PF01425"/>
    </source>
</evidence>
<dbReference type="PANTHER" id="PTHR11895:SF7">
    <property type="entry name" value="GLUTAMYL-TRNA(GLN) AMIDOTRANSFERASE SUBUNIT A, MITOCHONDRIAL"/>
    <property type="match status" value="1"/>
</dbReference>
<comment type="caution">
    <text evidence="3">The sequence shown here is derived from an EMBL/GenBank/DDBJ whole genome shotgun (WGS) entry which is preliminary data.</text>
</comment>
<dbReference type="Gene3D" id="3.90.1300.10">
    <property type="entry name" value="Amidase signature (AS) domain"/>
    <property type="match status" value="1"/>
</dbReference>
<evidence type="ECO:0000256" key="1">
    <source>
        <dbReference type="ARBA" id="ARBA00009199"/>
    </source>
</evidence>
<feature type="domain" description="Amidase" evidence="2">
    <location>
        <begin position="30"/>
        <end position="482"/>
    </location>
</feature>
<dbReference type="SUPFAM" id="SSF75304">
    <property type="entry name" value="Amidase signature (AS) enzymes"/>
    <property type="match status" value="1"/>
</dbReference>
<reference evidence="3 4" key="1">
    <citation type="submission" date="2020-04" db="EMBL/GenBank/DDBJ databases">
        <title>Molecular characterization of pseudomonads from Agaricus bisporus reveal novel blotch 2 pathogens in Western Europe.</title>
        <authorList>
            <person name="Taparia T."/>
            <person name="Krijger M."/>
            <person name="Haynes E."/>
            <person name="Elpinstone J.G."/>
            <person name="Noble R."/>
            <person name="Van Der Wolf J."/>
        </authorList>
    </citation>
    <scope>NUCLEOTIDE SEQUENCE [LARGE SCALE GENOMIC DNA]</scope>
    <source>
        <strain evidence="3 4">F1001</strain>
    </source>
</reference>
<proteinExistence type="inferred from homology"/>
<evidence type="ECO:0000313" key="3">
    <source>
        <dbReference type="EMBL" id="NWB46736.1"/>
    </source>
</evidence>
<protein>
    <submittedName>
        <fullName evidence="3">Amidase</fullName>
    </submittedName>
</protein>
<dbReference type="PANTHER" id="PTHR11895">
    <property type="entry name" value="TRANSAMIDASE"/>
    <property type="match status" value="1"/>
</dbReference>
<dbReference type="Pfam" id="PF01425">
    <property type="entry name" value="Amidase"/>
    <property type="match status" value="1"/>
</dbReference>
<name>A0A7Y8BK34_9PSED</name>
<gene>
    <name evidence="3" type="ORF">HX829_09530</name>
</gene>
<dbReference type="Proteomes" id="UP000582981">
    <property type="component" value="Unassembled WGS sequence"/>
</dbReference>
<organism evidence="3 4">
    <name type="scientific">Pseudomonas gingeri</name>
    <dbReference type="NCBI Taxonomy" id="117681"/>
    <lineage>
        <taxon>Bacteria</taxon>
        <taxon>Pseudomonadati</taxon>
        <taxon>Pseudomonadota</taxon>
        <taxon>Gammaproteobacteria</taxon>
        <taxon>Pseudomonadales</taxon>
        <taxon>Pseudomonadaceae</taxon>
        <taxon>Pseudomonas</taxon>
    </lineage>
</organism>
<dbReference type="EMBL" id="JACAPU010000012">
    <property type="protein sequence ID" value="NWB46736.1"/>
    <property type="molecule type" value="Genomic_DNA"/>
</dbReference>
<comment type="similarity">
    <text evidence="1">Belongs to the amidase family.</text>
</comment>
<accession>A0A7Y8BK34</accession>
<dbReference type="InterPro" id="IPR036928">
    <property type="entry name" value="AS_sf"/>
</dbReference>
<dbReference type="InterPro" id="IPR000120">
    <property type="entry name" value="Amidase"/>
</dbReference>
<evidence type="ECO:0000313" key="4">
    <source>
        <dbReference type="Proteomes" id="UP000582981"/>
    </source>
</evidence>
<dbReference type="InterPro" id="IPR023631">
    <property type="entry name" value="Amidase_dom"/>
</dbReference>
<sequence length="511" mass="55927">MNGFDFPEYDRLDGIALAELVRAGEVTPLELLGAALERIDTRNGALNAVIHRLERQARAQCLAPLPDGPLSGVPILIKDLLADIKDCPTWNGSRLFEHYIAAEDTQTILRYRRAGLVFAGKTATPELGLHPYTESEMTGITRNPWDLRLSPGGSSGGSCAAVAARMTPIAHGSDGGGSLRMPASQCGVFGLKPSRGRSPCGPHFSEVWQGLVTEHAVSRSVRDSAAMLDILVAGQDSADAYQWAAPEASFLASSQLPAGKLRIAYTFEPFMGGVLHPDCRAALEDSLVLLRDMGHEVIEAHPPLSSPDELCRAMLVIVCGEMASFVDNSIRLLGRHATYRDFESGSWALARYGHILKAVDFARMRELALRQGRIMRDFHQHYDLLVTPTVNQLPVPVGAFRLDPREAKLSRLVLGKWGMDWPLRMGSRLADMSQAIMQYMGWTVPFNMSGQPAMSVPLFWNKAGLPIGTQFVAGMGNEKLLLQLATALENARPWDHREPTRVEDAFRAVVA</sequence>
<dbReference type="GO" id="GO:0003824">
    <property type="term" value="F:catalytic activity"/>
    <property type="evidence" value="ECO:0007669"/>
    <property type="project" value="InterPro"/>
</dbReference>
<dbReference type="RefSeq" id="WP_177143937.1">
    <property type="nucleotide sequence ID" value="NZ_JACAPU010000012.1"/>
</dbReference>
<dbReference type="AlphaFoldDB" id="A0A7Y8BK34"/>